<evidence type="ECO:0000256" key="4">
    <source>
        <dbReference type="ARBA" id="ARBA00022427"/>
    </source>
</evidence>
<accession>A0A803TRV4</accession>
<dbReference type="GO" id="GO:0005198">
    <property type="term" value="F:structural molecule activity"/>
    <property type="evidence" value="ECO:0007669"/>
    <property type="project" value="InterPro"/>
</dbReference>
<comment type="similarity">
    <text evidence="3">Belongs to the claudin family.</text>
</comment>
<evidence type="ECO:0000256" key="10">
    <source>
        <dbReference type="SAM" id="Phobius"/>
    </source>
</evidence>
<dbReference type="AlphaFoldDB" id="A0A803TRV4"/>
<reference evidence="11" key="3">
    <citation type="submission" date="2025-09" db="UniProtKB">
        <authorList>
            <consortium name="Ensembl"/>
        </authorList>
    </citation>
    <scope>IDENTIFICATION</scope>
</reference>
<evidence type="ECO:0000313" key="12">
    <source>
        <dbReference type="Proteomes" id="UP000001646"/>
    </source>
</evidence>
<evidence type="ECO:0000256" key="2">
    <source>
        <dbReference type="ARBA" id="ARBA00004651"/>
    </source>
</evidence>
<dbReference type="GeneTree" id="ENSGT00940000160672"/>
<dbReference type="Pfam" id="PF00822">
    <property type="entry name" value="PMP22_Claudin"/>
    <property type="match status" value="1"/>
</dbReference>
<keyword evidence="4" id="KW-0796">Tight junction</keyword>
<reference evidence="11" key="1">
    <citation type="submission" date="2009-12" db="EMBL/GenBank/DDBJ databases">
        <title>The Genome Sequence of Anolis carolinensis (Green Anole Lizard).</title>
        <authorList>
            <consortium name="The Genome Sequencing Platform"/>
            <person name="Di Palma F."/>
            <person name="Alfoldi J."/>
            <person name="Heiman D."/>
            <person name="Young S."/>
            <person name="Grabherr M."/>
            <person name="Johnson J."/>
            <person name="Lander E.S."/>
            <person name="Lindblad-Toh K."/>
        </authorList>
    </citation>
    <scope>NUCLEOTIDE SEQUENCE [LARGE SCALE GENOMIC DNA]</scope>
    <source>
        <strain evidence="11">JBL SC #1</strain>
    </source>
</reference>
<dbReference type="InterPro" id="IPR004031">
    <property type="entry name" value="PMP22/EMP/MP20/Claudin"/>
</dbReference>
<keyword evidence="9 10" id="KW-0472">Membrane</keyword>
<proteinExistence type="inferred from homology"/>
<keyword evidence="7" id="KW-0965">Cell junction</keyword>
<dbReference type="Proteomes" id="UP000001646">
    <property type="component" value="Unplaced"/>
</dbReference>
<dbReference type="GO" id="GO:0005886">
    <property type="term" value="C:plasma membrane"/>
    <property type="evidence" value="ECO:0007669"/>
    <property type="project" value="UniProtKB-SubCell"/>
</dbReference>
<evidence type="ECO:0000313" key="11">
    <source>
        <dbReference type="Ensembl" id="ENSACAP00000037944.1"/>
    </source>
</evidence>
<organism evidence="11 12">
    <name type="scientific">Anolis carolinensis</name>
    <name type="common">Green anole</name>
    <name type="synonym">American chameleon</name>
    <dbReference type="NCBI Taxonomy" id="28377"/>
    <lineage>
        <taxon>Eukaryota</taxon>
        <taxon>Metazoa</taxon>
        <taxon>Chordata</taxon>
        <taxon>Craniata</taxon>
        <taxon>Vertebrata</taxon>
        <taxon>Euteleostomi</taxon>
        <taxon>Lepidosauria</taxon>
        <taxon>Squamata</taxon>
        <taxon>Bifurcata</taxon>
        <taxon>Unidentata</taxon>
        <taxon>Episquamata</taxon>
        <taxon>Toxicofera</taxon>
        <taxon>Iguania</taxon>
        <taxon>Dactyloidae</taxon>
        <taxon>Anolis</taxon>
    </lineage>
</organism>
<dbReference type="PANTHER" id="PTHR12002">
    <property type="entry name" value="CLAUDIN"/>
    <property type="match status" value="1"/>
</dbReference>
<evidence type="ECO:0000256" key="8">
    <source>
        <dbReference type="ARBA" id="ARBA00022989"/>
    </source>
</evidence>
<evidence type="ECO:0000256" key="6">
    <source>
        <dbReference type="ARBA" id="ARBA00022692"/>
    </source>
</evidence>
<dbReference type="Gene3D" id="1.20.140.150">
    <property type="match status" value="1"/>
</dbReference>
<dbReference type="Ensembl" id="ENSACAT00000039016.1">
    <property type="protein sequence ID" value="ENSACAP00000037944.1"/>
    <property type="gene ID" value="ENSACAG00000038110.1"/>
</dbReference>
<evidence type="ECO:0000256" key="3">
    <source>
        <dbReference type="ARBA" id="ARBA00008295"/>
    </source>
</evidence>
<reference evidence="11" key="2">
    <citation type="submission" date="2025-08" db="UniProtKB">
        <authorList>
            <consortium name="Ensembl"/>
        </authorList>
    </citation>
    <scope>IDENTIFICATION</scope>
</reference>
<sequence>MGVSDVTCLSPVAAEEPWAGPDGTGSRFSIRPTAMQATRALMVVSLVLGVLAMAIAIMGMKCTRCGGDDKTRKARIAMGGGIVFLVSGKLPKPWNVVFLNLYFHSSSLQYNSVF</sequence>
<keyword evidence="8 10" id="KW-1133">Transmembrane helix</keyword>
<comment type="subcellular location">
    <subcellularLocation>
        <location evidence="1">Cell junction</location>
        <location evidence="1">Tight junction</location>
    </subcellularLocation>
    <subcellularLocation>
        <location evidence="2">Cell membrane</location>
        <topology evidence="2">Multi-pass membrane protein</topology>
    </subcellularLocation>
</comment>
<evidence type="ECO:0000256" key="5">
    <source>
        <dbReference type="ARBA" id="ARBA00022475"/>
    </source>
</evidence>
<evidence type="ECO:0000256" key="7">
    <source>
        <dbReference type="ARBA" id="ARBA00022949"/>
    </source>
</evidence>
<evidence type="ECO:0000256" key="9">
    <source>
        <dbReference type="ARBA" id="ARBA00023136"/>
    </source>
</evidence>
<protein>
    <submittedName>
        <fullName evidence="11">Uncharacterized protein</fullName>
    </submittedName>
</protein>
<keyword evidence="5" id="KW-1003">Cell membrane</keyword>
<dbReference type="GO" id="GO:0005923">
    <property type="term" value="C:bicellular tight junction"/>
    <property type="evidence" value="ECO:0007669"/>
    <property type="project" value="UniProtKB-SubCell"/>
</dbReference>
<keyword evidence="12" id="KW-1185">Reference proteome</keyword>
<name>A0A803TRV4_ANOCA</name>
<dbReference type="PRINTS" id="PR01077">
    <property type="entry name" value="CLAUDIN"/>
</dbReference>
<keyword evidence="6 10" id="KW-0812">Transmembrane</keyword>
<dbReference type="InParanoid" id="A0A803TRV4"/>
<evidence type="ECO:0000256" key="1">
    <source>
        <dbReference type="ARBA" id="ARBA00004435"/>
    </source>
</evidence>
<dbReference type="InterPro" id="IPR006187">
    <property type="entry name" value="Claudin"/>
</dbReference>
<feature type="transmembrane region" description="Helical" evidence="10">
    <location>
        <begin position="40"/>
        <end position="60"/>
    </location>
</feature>